<dbReference type="AlphaFoldDB" id="A0A6C0KKE6"/>
<accession>A0A6C0KKE6</accession>
<evidence type="ECO:0000313" key="1">
    <source>
        <dbReference type="EMBL" id="QHU18435.1"/>
    </source>
</evidence>
<proteinExistence type="predicted"/>
<reference evidence="1" key="1">
    <citation type="journal article" date="2020" name="Nature">
        <title>Giant virus diversity and host interactions through global metagenomics.</title>
        <authorList>
            <person name="Schulz F."/>
            <person name="Roux S."/>
            <person name="Paez-Espino D."/>
            <person name="Jungbluth S."/>
            <person name="Walsh D.A."/>
            <person name="Denef V.J."/>
            <person name="McMahon K.D."/>
            <person name="Konstantinidis K.T."/>
            <person name="Eloe-Fadrosh E.A."/>
            <person name="Kyrpides N.C."/>
            <person name="Woyke T."/>
        </authorList>
    </citation>
    <scope>NUCLEOTIDE SEQUENCE</scope>
    <source>
        <strain evidence="1">GVMAG-S-3300013006-138</strain>
    </source>
</reference>
<sequence>MSQPVIINVNTLAILPAATSTICAYPLGKIRTDMGIQEYINYKSDWNFFNTVWSYNYTVSTLNGQGGSNHLYQFMSNGDVVSYSNGQLAHVAFYSNAPPNQFNNF</sequence>
<name>A0A6C0KKE6_9ZZZZ</name>
<protein>
    <submittedName>
        <fullName evidence="1">Uncharacterized protein</fullName>
    </submittedName>
</protein>
<organism evidence="1">
    <name type="scientific">viral metagenome</name>
    <dbReference type="NCBI Taxonomy" id="1070528"/>
    <lineage>
        <taxon>unclassified sequences</taxon>
        <taxon>metagenomes</taxon>
        <taxon>organismal metagenomes</taxon>
    </lineage>
</organism>
<dbReference type="EMBL" id="MN740931">
    <property type="protein sequence ID" value="QHU18435.1"/>
    <property type="molecule type" value="Genomic_DNA"/>
</dbReference>